<proteinExistence type="predicted"/>
<comment type="caution">
    <text evidence="1">The sequence shown here is derived from an EMBL/GenBank/DDBJ whole genome shotgun (WGS) entry which is preliminary data.</text>
</comment>
<reference evidence="1" key="1">
    <citation type="submission" date="2020-05" db="EMBL/GenBank/DDBJ databases">
        <title>Large-scale comparative analyses of tick genomes elucidate their genetic diversity and vector capacities.</title>
        <authorList>
            <person name="Jia N."/>
            <person name="Wang J."/>
            <person name="Shi W."/>
            <person name="Du L."/>
            <person name="Sun Y."/>
            <person name="Zhan W."/>
            <person name="Jiang J."/>
            <person name="Wang Q."/>
            <person name="Zhang B."/>
            <person name="Ji P."/>
            <person name="Sakyi L.B."/>
            <person name="Cui X."/>
            <person name="Yuan T."/>
            <person name="Jiang B."/>
            <person name="Yang W."/>
            <person name="Lam T.T.-Y."/>
            <person name="Chang Q."/>
            <person name="Ding S."/>
            <person name="Wang X."/>
            <person name="Zhu J."/>
            <person name="Ruan X."/>
            <person name="Zhao L."/>
            <person name="Wei J."/>
            <person name="Que T."/>
            <person name="Du C."/>
            <person name="Cheng J."/>
            <person name="Dai P."/>
            <person name="Han X."/>
            <person name="Huang E."/>
            <person name="Gao Y."/>
            <person name="Liu J."/>
            <person name="Shao H."/>
            <person name="Ye R."/>
            <person name="Li L."/>
            <person name="Wei W."/>
            <person name="Wang X."/>
            <person name="Wang C."/>
            <person name="Yang T."/>
            <person name="Huo Q."/>
            <person name="Li W."/>
            <person name="Guo W."/>
            <person name="Chen H."/>
            <person name="Zhou L."/>
            <person name="Ni X."/>
            <person name="Tian J."/>
            <person name="Zhou Y."/>
            <person name="Sheng Y."/>
            <person name="Liu T."/>
            <person name="Pan Y."/>
            <person name="Xia L."/>
            <person name="Li J."/>
            <person name="Zhao F."/>
            <person name="Cao W."/>
        </authorList>
    </citation>
    <scope>NUCLEOTIDE SEQUENCE</scope>
    <source>
        <strain evidence="1">Hyas-2018</strain>
    </source>
</reference>
<dbReference type="EMBL" id="CM023481">
    <property type="protein sequence ID" value="KAH6948183.1"/>
    <property type="molecule type" value="Genomic_DNA"/>
</dbReference>
<evidence type="ECO:0000313" key="2">
    <source>
        <dbReference type="Proteomes" id="UP000821845"/>
    </source>
</evidence>
<organism evidence="1 2">
    <name type="scientific">Hyalomma asiaticum</name>
    <name type="common">Tick</name>
    <dbReference type="NCBI Taxonomy" id="266040"/>
    <lineage>
        <taxon>Eukaryota</taxon>
        <taxon>Metazoa</taxon>
        <taxon>Ecdysozoa</taxon>
        <taxon>Arthropoda</taxon>
        <taxon>Chelicerata</taxon>
        <taxon>Arachnida</taxon>
        <taxon>Acari</taxon>
        <taxon>Parasitiformes</taxon>
        <taxon>Ixodida</taxon>
        <taxon>Ixodoidea</taxon>
        <taxon>Ixodidae</taxon>
        <taxon>Hyalomminae</taxon>
        <taxon>Hyalomma</taxon>
    </lineage>
</organism>
<sequence length="250" mass="27981">MEHHDAVANPTVAVLEVKLLPFWTSDPALWFVQVESQFTAHRITADTTKYHDVVANIPPVTASEVRDILLALPAEDAYTVLKRTLIRHLTPLEPQHLEQLLHEVELGDRRPSQLLRHIQQAPARLPATVRIGITASAETDHDLLDKVYRGGGETDIYKIAELADRLMAVTTPALATVLAEASPYPTLLEIRKEFSRLANTIAALQASESQRTPRRAAQHQHLCWYHRKFRGTARKCVPPCEKSGNAPSQH</sequence>
<protein>
    <submittedName>
        <fullName evidence="1">Uncharacterized protein</fullName>
    </submittedName>
</protein>
<accession>A0ACB7TPU8</accession>
<name>A0ACB7TPU8_HYAAI</name>
<keyword evidence="2" id="KW-1185">Reference proteome</keyword>
<evidence type="ECO:0000313" key="1">
    <source>
        <dbReference type="EMBL" id="KAH6948183.1"/>
    </source>
</evidence>
<dbReference type="Proteomes" id="UP000821845">
    <property type="component" value="Chromosome 1"/>
</dbReference>
<gene>
    <name evidence="1" type="ORF">HPB50_023133</name>
</gene>